<dbReference type="GO" id="GO:0016818">
    <property type="term" value="F:hydrolase activity, acting on acid anhydrides, in phosphorus-containing anhydrides"/>
    <property type="evidence" value="ECO:0007669"/>
    <property type="project" value="InterPro"/>
</dbReference>
<evidence type="ECO:0000256" key="4">
    <source>
        <dbReference type="ARBA" id="ARBA00022723"/>
    </source>
</evidence>
<dbReference type="AlphaFoldDB" id="A0A9D4UL82"/>
<dbReference type="InterPro" id="IPR017907">
    <property type="entry name" value="Znf_RING_CS"/>
</dbReference>
<dbReference type="GO" id="GO:0004386">
    <property type="term" value="F:helicase activity"/>
    <property type="evidence" value="ECO:0007669"/>
    <property type="project" value="UniProtKB-KW"/>
</dbReference>
<dbReference type="InterPro" id="IPR001841">
    <property type="entry name" value="Znf_RING"/>
</dbReference>
<dbReference type="CDD" id="cd18793">
    <property type="entry name" value="SF2_C_SNF"/>
    <property type="match status" value="1"/>
</dbReference>
<keyword evidence="9" id="KW-0347">Helicase</keyword>
<dbReference type="PANTHER" id="PTHR45626:SF22">
    <property type="entry name" value="DNA REPAIR PROTEIN RAD5"/>
    <property type="match status" value="1"/>
</dbReference>
<dbReference type="PROSITE" id="PS51194">
    <property type="entry name" value="HELICASE_CTER"/>
    <property type="match status" value="1"/>
</dbReference>
<evidence type="ECO:0000259" key="16">
    <source>
        <dbReference type="PROSITE" id="PS51192"/>
    </source>
</evidence>
<dbReference type="InterPro" id="IPR056450">
    <property type="entry name" value="UBA_RAD5A"/>
</dbReference>
<dbReference type="InterPro" id="IPR000330">
    <property type="entry name" value="SNF2_N"/>
</dbReference>
<dbReference type="GO" id="GO:0005634">
    <property type="term" value="C:nucleus"/>
    <property type="evidence" value="ECO:0007669"/>
    <property type="project" value="UniProtKB-SubCell"/>
</dbReference>
<dbReference type="Gene3D" id="3.30.40.10">
    <property type="entry name" value="Zinc/RING finger domain, C3HC4 (zinc finger)"/>
    <property type="match status" value="1"/>
</dbReference>
<dbReference type="GO" id="GO:0006281">
    <property type="term" value="P:DNA repair"/>
    <property type="evidence" value="ECO:0007669"/>
    <property type="project" value="UniProtKB-KW"/>
</dbReference>
<comment type="subcellular location">
    <subcellularLocation>
        <location evidence="1">Nucleus</location>
    </subcellularLocation>
</comment>
<dbReference type="SMART" id="SM00184">
    <property type="entry name" value="RING"/>
    <property type="match status" value="1"/>
</dbReference>
<dbReference type="InterPro" id="IPR001650">
    <property type="entry name" value="Helicase_C-like"/>
</dbReference>
<evidence type="ECO:0000259" key="17">
    <source>
        <dbReference type="PROSITE" id="PS51194"/>
    </source>
</evidence>
<dbReference type="Pfam" id="PF00176">
    <property type="entry name" value="SNF2-rel_dom"/>
    <property type="match status" value="1"/>
</dbReference>
<evidence type="ECO:0000313" key="18">
    <source>
        <dbReference type="EMBL" id="KAI5069906.1"/>
    </source>
</evidence>
<keyword evidence="4" id="KW-0479">Metal-binding</keyword>
<dbReference type="OrthoDB" id="448448at2759"/>
<dbReference type="GO" id="GO:0008270">
    <property type="term" value="F:zinc ion binding"/>
    <property type="evidence" value="ECO:0007669"/>
    <property type="project" value="UniProtKB-KW"/>
</dbReference>
<dbReference type="Pfam" id="PF13920">
    <property type="entry name" value="zf-C3HC4_3"/>
    <property type="match status" value="1"/>
</dbReference>
<keyword evidence="19" id="KW-1185">Reference proteome</keyword>
<name>A0A9D4UL82_ADICA</name>
<dbReference type="InterPro" id="IPR027417">
    <property type="entry name" value="P-loop_NTPase"/>
</dbReference>
<comment type="caution">
    <text evidence="18">The sequence shown here is derived from an EMBL/GenBank/DDBJ whole genome shotgun (WGS) entry which is preliminary data.</text>
</comment>
<sequence>MGQKFIDENVELMRGVLGSGPSEMDLVRALHLAKNDVTLAFNVLFDTLGYKGAEINVKRTTAGSGARLSTASKQESEPCSLLAPSDTQLICKSDTPSEQPLFELQYAASDCPSGVKEEGVQDTCNLDLSLKLGSISDIKDAACLALPSGGVLGGTSAAPDSPLKLQLGSSKAAIESLLHQHVEVDDFEEYDLYGYDAECGRIKWLLLGDAEVLGYSTCKGSKLKAGDLVSFTFPKKVDYHRGTSSLWGRGRGAVAAAQQIVRFNTPNSGDIGRLPGDWAKCLIPLMSGGRVKVEGRCRAAPEVLTTMDTVMLSIRLYASSALLRKYSGHPSRLPTSLCDETIHPLPSLFRLLGKEPFKKAEFTPENLYSRKRAFHCKDAMLPAEKRMKLISNGNDSSEQAEEILSDTDLNRLVGTTESQDLEEMEPPSNLLCELRPYQKQALYWMTRMESGLPSEEASKTLHPCWDGFHLADRWATPVYLNVFSGEATMDFPSALKLARGGILADAMGLGKTVMTIALLLSNPGRGSGSGNIIVEQVEAKSSQSKGHSCKSNACKKGGGTLIVCPMTLLSQWKTEIETHSKEGALSVYAHYGAGRTKDPHVLLGYDVVITTYGILSSDHQNGDGPLQSIQWFRVVLDEAHTIKASKCQSAQAAFNLSADTCWCLTGTPIQNKLEDVFSLLHFLRVEPWCNWGWWNKLVQKPFEDGDERGLVLLKAILRPLMLRRTKDTTDKVGRPILVLPPSETEVVECEFSEAERDFYDALYKKSKIKFDQFVEQGKVLHNYASILELLLRMRQCCDHPFLVLSRGDTGEFSDLDKLARRFLDGGASTKAENGRCASVSKAYIQEVVDDLRKGNKAECPICLEAVEDAVLTPCAHCMCRECLLASWTSSAGGLCPICRQSMTRQDILTAPTESRFRVDVEKNWTESSKVAALMHELEALKKTGAKSIVFSQWTSFLDLLQIPLSRQNFRFVRLDGTLNQSQREKVIKDFSNNPKILVMLISLKAGGVGINLTAASNAFLLDPWWNPAVEEQAIMRIHRIGQTKKVSIKRFITKNSVEERMQQVQARKQRMIAGALTDQEIRSARIEELKMLFR</sequence>
<keyword evidence="8" id="KW-0378">Hydrolase</keyword>
<dbReference type="Pfam" id="PF08797">
    <property type="entry name" value="HIRAN"/>
    <property type="match status" value="1"/>
</dbReference>
<keyword evidence="5" id="KW-0547">Nucleotide-binding</keyword>
<gene>
    <name evidence="18" type="ORF">GOP47_0014249</name>
</gene>
<proteinExistence type="inferred from homology"/>
<dbReference type="PROSITE" id="PS50089">
    <property type="entry name" value="ZF_RING_2"/>
    <property type="match status" value="1"/>
</dbReference>
<dbReference type="Gene3D" id="3.40.50.10810">
    <property type="entry name" value="Tandem AAA-ATPase domain"/>
    <property type="match status" value="1"/>
</dbReference>
<dbReference type="SMART" id="SM00910">
    <property type="entry name" value="HIRAN"/>
    <property type="match status" value="1"/>
</dbReference>
<keyword evidence="7 14" id="KW-0863">Zinc-finger</keyword>
<evidence type="ECO:0000256" key="12">
    <source>
        <dbReference type="ARBA" id="ARBA00023204"/>
    </source>
</evidence>
<evidence type="ECO:0000313" key="19">
    <source>
        <dbReference type="Proteomes" id="UP000886520"/>
    </source>
</evidence>
<dbReference type="GO" id="GO:0005524">
    <property type="term" value="F:ATP binding"/>
    <property type="evidence" value="ECO:0007669"/>
    <property type="project" value="UniProtKB-KW"/>
</dbReference>
<feature type="domain" description="RING-type" evidence="15">
    <location>
        <begin position="859"/>
        <end position="899"/>
    </location>
</feature>
<organism evidence="18 19">
    <name type="scientific">Adiantum capillus-veneris</name>
    <name type="common">Maidenhair fern</name>
    <dbReference type="NCBI Taxonomy" id="13818"/>
    <lineage>
        <taxon>Eukaryota</taxon>
        <taxon>Viridiplantae</taxon>
        <taxon>Streptophyta</taxon>
        <taxon>Embryophyta</taxon>
        <taxon>Tracheophyta</taxon>
        <taxon>Polypodiopsida</taxon>
        <taxon>Polypodiidae</taxon>
        <taxon>Polypodiales</taxon>
        <taxon>Pteridineae</taxon>
        <taxon>Pteridaceae</taxon>
        <taxon>Vittarioideae</taxon>
        <taxon>Adiantum</taxon>
    </lineage>
</organism>
<evidence type="ECO:0000256" key="1">
    <source>
        <dbReference type="ARBA" id="ARBA00004123"/>
    </source>
</evidence>
<dbReference type="Proteomes" id="UP000886520">
    <property type="component" value="Chromosome 14"/>
</dbReference>
<keyword evidence="11" id="KW-0067">ATP-binding</keyword>
<dbReference type="InterPro" id="IPR014905">
    <property type="entry name" value="HIRAN"/>
</dbReference>
<feature type="domain" description="Helicase C-terminal" evidence="17">
    <location>
        <begin position="932"/>
        <end position="1094"/>
    </location>
</feature>
<evidence type="ECO:0000256" key="11">
    <source>
        <dbReference type="ARBA" id="ARBA00022840"/>
    </source>
</evidence>
<comment type="similarity">
    <text evidence="2">Belongs to the SNF2/RAD54 helicase family. RAD16 subfamily.</text>
</comment>
<dbReference type="Pfam" id="PF24559">
    <property type="entry name" value="UBA_RAD5A"/>
    <property type="match status" value="1"/>
</dbReference>
<dbReference type="InterPro" id="IPR038718">
    <property type="entry name" value="SNF2-like_sf"/>
</dbReference>
<keyword evidence="3" id="KW-0934">Plastid</keyword>
<evidence type="ECO:0000256" key="6">
    <source>
        <dbReference type="ARBA" id="ARBA00022763"/>
    </source>
</evidence>
<dbReference type="SMART" id="SM00490">
    <property type="entry name" value="HELICc"/>
    <property type="match status" value="1"/>
</dbReference>
<dbReference type="PROSITE" id="PS51192">
    <property type="entry name" value="HELICASE_ATP_BIND_1"/>
    <property type="match status" value="1"/>
</dbReference>
<keyword evidence="3" id="KW-0150">Chloroplast</keyword>
<dbReference type="InterPro" id="IPR014001">
    <property type="entry name" value="Helicase_ATP-bd"/>
</dbReference>
<dbReference type="InterPro" id="IPR013083">
    <property type="entry name" value="Znf_RING/FYVE/PHD"/>
</dbReference>
<reference evidence="18" key="1">
    <citation type="submission" date="2021-01" db="EMBL/GenBank/DDBJ databases">
        <title>Adiantum capillus-veneris genome.</title>
        <authorList>
            <person name="Fang Y."/>
            <person name="Liao Q."/>
        </authorList>
    </citation>
    <scope>NUCLEOTIDE SEQUENCE</scope>
    <source>
        <strain evidence="18">H3</strain>
        <tissue evidence="18">Leaf</tissue>
    </source>
</reference>
<dbReference type="SMART" id="SM00487">
    <property type="entry name" value="DEXDc"/>
    <property type="match status" value="1"/>
</dbReference>
<dbReference type="GO" id="GO:0003676">
    <property type="term" value="F:nucleic acid binding"/>
    <property type="evidence" value="ECO:0007669"/>
    <property type="project" value="InterPro"/>
</dbReference>
<dbReference type="EMBL" id="JABFUD020000014">
    <property type="protein sequence ID" value="KAI5069906.1"/>
    <property type="molecule type" value="Genomic_DNA"/>
</dbReference>
<evidence type="ECO:0000256" key="2">
    <source>
        <dbReference type="ARBA" id="ARBA00008438"/>
    </source>
</evidence>
<evidence type="ECO:0000256" key="10">
    <source>
        <dbReference type="ARBA" id="ARBA00022833"/>
    </source>
</evidence>
<dbReference type="GO" id="GO:0008094">
    <property type="term" value="F:ATP-dependent activity, acting on DNA"/>
    <property type="evidence" value="ECO:0007669"/>
    <property type="project" value="TreeGrafter"/>
</dbReference>
<keyword evidence="13" id="KW-0539">Nucleus</keyword>
<dbReference type="Gene3D" id="3.40.50.300">
    <property type="entry name" value="P-loop containing nucleotide triphosphate hydrolases"/>
    <property type="match status" value="1"/>
</dbReference>
<dbReference type="SUPFAM" id="SSF57850">
    <property type="entry name" value="RING/U-box"/>
    <property type="match status" value="1"/>
</dbReference>
<evidence type="ECO:0000256" key="5">
    <source>
        <dbReference type="ARBA" id="ARBA00022741"/>
    </source>
</evidence>
<evidence type="ECO:0000256" key="14">
    <source>
        <dbReference type="PROSITE-ProRule" id="PRU00175"/>
    </source>
</evidence>
<keyword evidence="10" id="KW-0862">Zinc</keyword>
<accession>A0A9D4UL82</accession>
<dbReference type="SUPFAM" id="SSF52540">
    <property type="entry name" value="P-loop containing nucleoside triphosphate hydrolases"/>
    <property type="match status" value="2"/>
</dbReference>
<evidence type="ECO:0000256" key="3">
    <source>
        <dbReference type="ARBA" id="ARBA00022528"/>
    </source>
</evidence>
<keyword evidence="12" id="KW-0234">DNA repair</keyword>
<protein>
    <submittedName>
        <fullName evidence="18">Uncharacterized protein</fullName>
    </submittedName>
</protein>
<dbReference type="InterPro" id="IPR049730">
    <property type="entry name" value="SNF2/RAD54-like_C"/>
</dbReference>
<feature type="domain" description="Helicase ATP-binding" evidence="16">
    <location>
        <begin position="492"/>
        <end position="686"/>
    </location>
</feature>
<keyword evidence="6" id="KW-0227">DNA damage</keyword>
<evidence type="ECO:0000256" key="7">
    <source>
        <dbReference type="ARBA" id="ARBA00022771"/>
    </source>
</evidence>
<dbReference type="PROSITE" id="PS00518">
    <property type="entry name" value="ZF_RING_1"/>
    <property type="match status" value="1"/>
</dbReference>
<dbReference type="CDD" id="cd18008">
    <property type="entry name" value="DEXDc_SHPRH-like"/>
    <property type="match status" value="1"/>
</dbReference>
<evidence type="ECO:0000256" key="8">
    <source>
        <dbReference type="ARBA" id="ARBA00022801"/>
    </source>
</evidence>
<evidence type="ECO:0000256" key="13">
    <source>
        <dbReference type="ARBA" id="ARBA00023242"/>
    </source>
</evidence>
<dbReference type="Pfam" id="PF00271">
    <property type="entry name" value="Helicase_C"/>
    <property type="match status" value="1"/>
</dbReference>
<evidence type="ECO:0000256" key="9">
    <source>
        <dbReference type="ARBA" id="ARBA00022806"/>
    </source>
</evidence>
<evidence type="ECO:0000259" key="15">
    <source>
        <dbReference type="PROSITE" id="PS50089"/>
    </source>
</evidence>
<dbReference type="PANTHER" id="PTHR45626">
    <property type="entry name" value="TRANSCRIPTION TERMINATION FACTOR 2-RELATED"/>
    <property type="match status" value="1"/>
</dbReference>
<dbReference type="InterPro" id="IPR050628">
    <property type="entry name" value="SNF2_RAD54_helicase_TF"/>
</dbReference>